<dbReference type="PROSITE" id="PS51375">
    <property type="entry name" value="PPR"/>
    <property type="match status" value="3"/>
</dbReference>
<organism evidence="4 5">
    <name type="scientific">Trapa incisa</name>
    <dbReference type="NCBI Taxonomy" id="236973"/>
    <lineage>
        <taxon>Eukaryota</taxon>
        <taxon>Viridiplantae</taxon>
        <taxon>Streptophyta</taxon>
        <taxon>Embryophyta</taxon>
        <taxon>Tracheophyta</taxon>
        <taxon>Spermatophyta</taxon>
        <taxon>Magnoliopsida</taxon>
        <taxon>eudicotyledons</taxon>
        <taxon>Gunneridae</taxon>
        <taxon>Pentapetalae</taxon>
        <taxon>rosids</taxon>
        <taxon>malvids</taxon>
        <taxon>Myrtales</taxon>
        <taxon>Lythraceae</taxon>
        <taxon>Trapa</taxon>
    </lineage>
</organism>
<evidence type="ECO:0000313" key="5">
    <source>
        <dbReference type="Proteomes" id="UP001345219"/>
    </source>
</evidence>
<gene>
    <name evidence="4" type="ORF">SAY87_003704</name>
</gene>
<dbReference type="NCBIfam" id="TIGR00756">
    <property type="entry name" value="PPR"/>
    <property type="match status" value="2"/>
</dbReference>
<name>A0AAN7KPT4_9MYRT</name>
<evidence type="ECO:0000313" key="4">
    <source>
        <dbReference type="EMBL" id="KAK4768563.1"/>
    </source>
</evidence>
<dbReference type="InterPro" id="IPR050667">
    <property type="entry name" value="PPR-containing_protein"/>
</dbReference>
<feature type="repeat" description="PPR" evidence="3">
    <location>
        <begin position="162"/>
        <end position="196"/>
    </location>
</feature>
<evidence type="ECO:0000256" key="3">
    <source>
        <dbReference type="PROSITE-ProRule" id="PRU00708"/>
    </source>
</evidence>
<dbReference type="Pfam" id="PF01535">
    <property type="entry name" value="PPR"/>
    <property type="match status" value="1"/>
</dbReference>
<evidence type="ECO:0000256" key="1">
    <source>
        <dbReference type="ARBA" id="ARBA00007626"/>
    </source>
</evidence>
<evidence type="ECO:0000256" key="2">
    <source>
        <dbReference type="ARBA" id="ARBA00022737"/>
    </source>
</evidence>
<keyword evidence="5" id="KW-1185">Reference proteome</keyword>
<dbReference type="Pfam" id="PF13041">
    <property type="entry name" value="PPR_2"/>
    <property type="match status" value="1"/>
</dbReference>
<sequence>MLCLRQIRRLCNFSATATSSMNSSTAAYRPVQNPKLIEKPALIKLKSERHADKLFHLFKANAHNSLVVENQFAFEDTVSRLAGAGQLDYRREGFIIRIIMLYGKAGMVKQAVDTFSNMHLLGCRRTVKSFNATPGVLAQTQDLGAIESFIWEMPSMSRIELDVISLNIVIKALCEMCVLDWAYLIMVEMGRVGIRPDVITYTTLMSAFYKGNRWEVCNGLWNLMVLKGCSPNLATFNVRVQYLVNRYRAWEAYWFLALMKKVGMKPDDVTYNLVIKSFCLIGNLKMAKLLFSALHQCGYKLNMKIYQTMIHYLCKGGKFGLAYTICVDSMGRNWFPNVDTISALLQGLKKNGQIGRAIEIVELIKRRVRLLSHSQMNSLNSIISS</sequence>
<dbReference type="InterPro" id="IPR002885">
    <property type="entry name" value="PPR_rpt"/>
</dbReference>
<dbReference type="AlphaFoldDB" id="A0AAN7KPT4"/>
<dbReference type="Pfam" id="PF12854">
    <property type="entry name" value="PPR_1"/>
    <property type="match status" value="1"/>
</dbReference>
<dbReference type="InterPro" id="IPR011990">
    <property type="entry name" value="TPR-like_helical_dom_sf"/>
</dbReference>
<dbReference type="PANTHER" id="PTHR47939:SF7">
    <property type="entry name" value="REPEAT-CONTAINING PROTEIN, PUTATIVE-RELATED"/>
    <property type="match status" value="1"/>
</dbReference>
<dbReference type="EMBL" id="JAXIOK010000006">
    <property type="protein sequence ID" value="KAK4768563.1"/>
    <property type="molecule type" value="Genomic_DNA"/>
</dbReference>
<dbReference type="Gene3D" id="1.25.40.10">
    <property type="entry name" value="Tetratricopeptide repeat domain"/>
    <property type="match status" value="2"/>
</dbReference>
<dbReference type="Proteomes" id="UP001345219">
    <property type="component" value="Chromosome 3"/>
</dbReference>
<proteinExistence type="inferred from homology"/>
<reference evidence="4 5" key="1">
    <citation type="journal article" date="2023" name="Hortic Res">
        <title>Pangenome of water caltrop reveals structural variations and asymmetric subgenome divergence after allopolyploidization.</title>
        <authorList>
            <person name="Zhang X."/>
            <person name="Chen Y."/>
            <person name="Wang L."/>
            <person name="Yuan Y."/>
            <person name="Fang M."/>
            <person name="Shi L."/>
            <person name="Lu R."/>
            <person name="Comes H.P."/>
            <person name="Ma Y."/>
            <person name="Chen Y."/>
            <person name="Huang G."/>
            <person name="Zhou Y."/>
            <person name="Zheng Z."/>
            <person name="Qiu Y."/>
        </authorList>
    </citation>
    <scope>NUCLEOTIDE SEQUENCE [LARGE SCALE GENOMIC DNA]</scope>
    <source>
        <tissue evidence="4">Roots</tissue>
    </source>
</reference>
<keyword evidence="2" id="KW-0677">Repeat</keyword>
<accession>A0AAN7KPT4</accession>
<comment type="caution">
    <text evidence="4">The sequence shown here is derived from an EMBL/GenBank/DDBJ whole genome shotgun (WGS) entry which is preliminary data.</text>
</comment>
<comment type="similarity">
    <text evidence="1">Belongs to the PPR family. P subfamily.</text>
</comment>
<feature type="repeat" description="PPR" evidence="3">
    <location>
        <begin position="197"/>
        <end position="231"/>
    </location>
</feature>
<protein>
    <recommendedName>
        <fullName evidence="6">Pentatricopeptide repeat-containing protein</fullName>
    </recommendedName>
</protein>
<evidence type="ECO:0008006" key="6">
    <source>
        <dbReference type="Google" id="ProtNLM"/>
    </source>
</evidence>
<dbReference type="PANTHER" id="PTHR47939">
    <property type="entry name" value="MEMBRANE-ASSOCIATED SALT-INDUCIBLE PROTEIN-LIKE"/>
    <property type="match status" value="1"/>
</dbReference>
<feature type="repeat" description="PPR" evidence="3">
    <location>
        <begin position="267"/>
        <end position="301"/>
    </location>
</feature>